<feature type="region of interest" description="Disordered" evidence="5">
    <location>
        <begin position="197"/>
        <end position="220"/>
    </location>
</feature>
<evidence type="ECO:0000256" key="5">
    <source>
        <dbReference type="SAM" id="MobiDB-lite"/>
    </source>
</evidence>
<dbReference type="eggNOG" id="COG2885">
    <property type="taxonomic scope" value="Bacteria"/>
</dbReference>
<protein>
    <submittedName>
        <fullName evidence="8">Putative outer membrane protein</fullName>
    </submittedName>
</protein>
<comment type="subcellular location">
    <subcellularLocation>
        <location evidence="1">Cell outer membrane</location>
    </subcellularLocation>
</comment>
<dbReference type="PANTHER" id="PTHR30329">
    <property type="entry name" value="STATOR ELEMENT OF FLAGELLAR MOTOR COMPLEX"/>
    <property type="match status" value="1"/>
</dbReference>
<feature type="chain" id="PRO_5003994177" evidence="6">
    <location>
        <begin position="22"/>
        <end position="228"/>
    </location>
</feature>
<accession>L8K004</accession>
<dbReference type="STRING" id="1237149.C900_00748"/>
<dbReference type="InterPro" id="IPR050330">
    <property type="entry name" value="Bact_OuterMem_StrucFunc"/>
</dbReference>
<dbReference type="SUPFAM" id="SSF103088">
    <property type="entry name" value="OmpA-like"/>
    <property type="match status" value="1"/>
</dbReference>
<keyword evidence="2 4" id="KW-0472">Membrane</keyword>
<dbReference type="OrthoDB" id="1490539at2"/>
<evidence type="ECO:0000256" key="1">
    <source>
        <dbReference type="ARBA" id="ARBA00004442"/>
    </source>
</evidence>
<dbReference type="CDD" id="cd07185">
    <property type="entry name" value="OmpA_C-like"/>
    <property type="match status" value="1"/>
</dbReference>
<keyword evidence="9" id="KW-1185">Reference proteome</keyword>
<dbReference type="PROSITE" id="PS51123">
    <property type="entry name" value="OMPA_2"/>
    <property type="match status" value="1"/>
</dbReference>
<organism evidence="8 9">
    <name type="scientific">Fulvivirga imtechensis AK7</name>
    <dbReference type="NCBI Taxonomy" id="1237149"/>
    <lineage>
        <taxon>Bacteria</taxon>
        <taxon>Pseudomonadati</taxon>
        <taxon>Bacteroidota</taxon>
        <taxon>Cytophagia</taxon>
        <taxon>Cytophagales</taxon>
        <taxon>Fulvivirgaceae</taxon>
        <taxon>Fulvivirga</taxon>
    </lineage>
</organism>
<keyword evidence="3" id="KW-0998">Cell outer membrane</keyword>
<keyword evidence="6" id="KW-0732">Signal</keyword>
<reference evidence="8 9" key="1">
    <citation type="submission" date="2012-12" db="EMBL/GenBank/DDBJ databases">
        <title>Genome assembly of Fulvivirga imtechensis AK7.</title>
        <authorList>
            <person name="Nupur N."/>
            <person name="Khatri I."/>
            <person name="Kumar R."/>
            <person name="Subramanian S."/>
            <person name="Pinnaka A."/>
        </authorList>
    </citation>
    <scope>NUCLEOTIDE SEQUENCE [LARGE SCALE GENOMIC DNA]</scope>
    <source>
        <strain evidence="8 9">AK7</strain>
    </source>
</reference>
<dbReference type="InterPro" id="IPR006665">
    <property type="entry name" value="OmpA-like"/>
</dbReference>
<gene>
    <name evidence="8" type="ORF">C900_00748</name>
</gene>
<feature type="compositionally biased region" description="Basic and acidic residues" evidence="5">
    <location>
        <begin position="208"/>
        <end position="220"/>
    </location>
</feature>
<dbReference type="PANTHER" id="PTHR30329:SF21">
    <property type="entry name" value="LIPOPROTEIN YIAD-RELATED"/>
    <property type="match status" value="1"/>
</dbReference>
<evidence type="ECO:0000256" key="2">
    <source>
        <dbReference type="ARBA" id="ARBA00023136"/>
    </source>
</evidence>
<comment type="caution">
    <text evidence="8">The sequence shown here is derived from an EMBL/GenBank/DDBJ whole genome shotgun (WGS) entry which is preliminary data.</text>
</comment>
<dbReference type="RefSeq" id="WP_009578445.1">
    <property type="nucleotide sequence ID" value="NZ_AMZN01000014.1"/>
</dbReference>
<evidence type="ECO:0000313" key="9">
    <source>
        <dbReference type="Proteomes" id="UP000011135"/>
    </source>
</evidence>
<evidence type="ECO:0000256" key="6">
    <source>
        <dbReference type="SAM" id="SignalP"/>
    </source>
</evidence>
<dbReference type="GO" id="GO:0009279">
    <property type="term" value="C:cell outer membrane"/>
    <property type="evidence" value="ECO:0007669"/>
    <property type="project" value="UniProtKB-SubCell"/>
</dbReference>
<dbReference type="Gene3D" id="3.30.1330.60">
    <property type="entry name" value="OmpA-like domain"/>
    <property type="match status" value="1"/>
</dbReference>
<proteinExistence type="predicted"/>
<dbReference type="EMBL" id="AMZN01000014">
    <property type="protein sequence ID" value="ELR72787.1"/>
    <property type="molecule type" value="Genomic_DNA"/>
</dbReference>
<sequence>MGFNRMFGVLVAVCICFGAAAQNEDTTLVMVKADIIDADTREPVKAKIKYESLPYGSKIGVFSGNSFSFNIENGSDYAVMITADGYSPYSETIKASDATDRRIFKTIELKPTGVNKLIRLEKLIFALGRAEITDASHQELDELVEMLKQNENITIQLEGHTDFRGNAKQNMKLSEERVEAVKEYLVGKGIDKKRIKTRAFGGTQPLSRGDDNESRRSNRRVEVRILSN</sequence>
<name>L8K004_9BACT</name>
<evidence type="ECO:0000256" key="3">
    <source>
        <dbReference type="ARBA" id="ARBA00023237"/>
    </source>
</evidence>
<feature type="domain" description="OmpA-like" evidence="7">
    <location>
        <begin position="112"/>
        <end position="228"/>
    </location>
</feature>
<dbReference type="AlphaFoldDB" id="L8K004"/>
<evidence type="ECO:0000256" key="4">
    <source>
        <dbReference type="PROSITE-ProRule" id="PRU00473"/>
    </source>
</evidence>
<dbReference type="Proteomes" id="UP000011135">
    <property type="component" value="Unassembled WGS sequence"/>
</dbReference>
<evidence type="ECO:0000259" key="7">
    <source>
        <dbReference type="PROSITE" id="PS51123"/>
    </source>
</evidence>
<dbReference type="PRINTS" id="PR01021">
    <property type="entry name" value="OMPADOMAIN"/>
</dbReference>
<dbReference type="InterPro" id="IPR006664">
    <property type="entry name" value="OMP_bac"/>
</dbReference>
<dbReference type="Pfam" id="PF00691">
    <property type="entry name" value="OmpA"/>
    <property type="match status" value="1"/>
</dbReference>
<dbReference type="InterPro" id="IPR036737">
    <property type="entry name" value="OmpA-like_sf"/>
</dbReference>
<evidence type="ECO:0000313" key="8">
    <source>
        <dbReference type="EMBL" id="ELR72787.1"/>
    </source>
</evidence>
<feature type="signal peptide" evidence="6">
    <location>
        <begin position="1"/>
        <end position="21"/>
    </location>
</feature>